<organism evidence="1 2">
    <name type="scientific">Mesorhizobium argentiipisi</name>
    <dbReference type="NCBI Taxonomy" id="3015175"/>
    <lineage>
        <taxon>Bacteria</taxon>
        <taxon>Pseudomonadati</taxon>
        <taxon>Pseudomonadota</taxon>
        <taxon>Alphaproteobacteria</taxon>
        <taxon>Hyphomicrobiales</taxon>
        <taxon>Phyllobacteriaceae</taxon>
        <taxon>Mesorhizobium</taxon>
    </lineage>
</organism>
<reference evidence="1 2" key="1">
    <citation type="submission" date="2022-12" db="EMBL/GenBank/DDBJ databases">
        <authorList>
            <person name="Muema E."/>
        </authorList>
    </citation>
    <scope>NUCLEOTIDE SEQUENCE [LARGE SCALE GENOMIC DNA]</scope>
    <source>
        <strain evidence="2">1330</strain>
    </source>
</reference>
<comment type="caution">
    <text evidence="1">The sequence shown here is derived from an EMBL/GenBank/DDBJ whole genome shotgun (WGS) entry which is preliminary data.</text>
</comment>
<dbReference type="EMBL" id="JAPYKO010000003">
    <property type="protein sequence ID" value="MEI9401889.1"/>
    <property type="molecule type" value="Genomic_DNA"/>
</dbReference>
<evidence type="ECO:0008006" key="3">
    <source>
        <dbReference type="Google" id="ProtNLM"/>
    </source>
</evidence>
<proteinExistence type="predicted"/>
<protein>
    <recommendedName>
        <fullName evidence="3">Porin</fullName>
    </recommendedName>
</protein>
<evidence type="ECO:0000313" key="1">
    <source>
        <dbReference type="EMBL" id="MEI9401889.1"/>
    </source>
</evidence>
<sequence>MVAAGVASLRSSLGVVDDVGAVDDVDDVDDVDAVAGWSLASDATEFAVTNKPSEPIMAGASSEDFFISGSVINLG</sequence>
<dbReference type="Proteomes" id="UP001366503">
    <property type="component" value="Unassembled WGS sequence"/>
</dbReference>
<dbReference type="RefSeq" id="WP_337092220.1">
    <property type="nucleotide sequence ID" value="NZ_JAPYKO010000003.1"/>
</dbReference>
<gene>
    <name evidence="1" type="ORF">O7A05_06810</name>
</gene>
<name>A0ABU8KAP0_9HYPH</name>
<accession>A0ABU8KAP0</accession>
<keyword evidence="2" id="KW-1185">Reference proteome</keyword>
<evidence type="ECO:0000313" key="2">
    <source>
        <dbReference type="Proteomes" id="UP001366503"/>
    </source>
</evidence>